<dbReference type="GO" id="GO:0008168">
    <property type="term" value="F:methyltransferase activity"/>
    <property type="evidence" value="ECO:0007669"/>
    <property type="project" value="UniProtKB-KW"/>
</dbReference>
<dbReference type="EMBL" id="CP076643">
    <property type="protein sequence ID" value="QXO19037.1"/>
    <property type="molecule type" value="Genomic_DNA"/>
</dbReference>
<organism evidence="1 2">
    <name type="scientific">Vibrio ostreae</name>
    <dbReference type="NCBI Taxonomy" id="2841925"/>
    <lineage>
        <taxon>Bacteria</taxon>
        <taxon>Pseudomonadati</taxon>
        <taxon>Pseudomonadota</taxon>
        <taxon>Gammaproteobacteria</taxon>
        <taxon>Vibrionales</taxon>
        <taxon>Vibrionaceae</taxon>
        <taxon>Vibrio</taxon>
    </lineage>
</organism>
<dbReference type="Pfam" id="PF13489">
    <property type="entry name" value="Methyltransf_23"/>
    <property type="match status" value="1"/>
</dbReference>
<proteinExistence type="predicted"/>
<dbReference type="GO" id="GO:0032259">
    <property type="term" value="P:methylation"/>
    <property type="evidence" value="ECO:0007669"/>
    <property type="project" value="UniProtKB-KW"/>
</dbReference>
<sequence>MSATISFYDENATHLAQQYNSLAFESVHQSWSQYWPKSGAAVLDVGAGSGRDARWMSERGCSVVAVEPSIRLRDLVQQSCSEDVTCLDDSLPYLSHVVGLAKRYDLVMLSAVWMHIPIEQRSIAIKVLSNLLVDDGILVITLRHGGFRDGRETFGVSVSELDKLAGDFGLVCCHVEDEKDFLNREEVMWQTVVMKKTLGLEG</sequence>
<name>A0A975YPN6_9VIBR</name>
<dbReference type="Proteomes" id="UP000694232">
    <property type="component" value="Chromosome 1"/>
</dbReference>
<accession>A0A975YPN6</accession>
<evidence type="ECO:0000313" key="2">
    <source>
        <dbReference type="Proteomes" id="UP000694232"/>
    </source>
</evidence>
<dbReference type="KEGG" id="vos:KNV97_12605"/>
<evidence type="ECO:0000313" key="1">
    <source>
        <dbReference type="EMBL" id="QXO19037.1"/>
    </source>
</evidence>
<protein>
    <submittedName>
        <fullName evidence="1">Class I SAM-dependent methyltransferase</fullName>
    </submittedName>
</protein>
<dbReference type="AlphaFoldDB" id="A0A975YPN6"/>
<reference evidence="1" key="1">
    <citation type="submission" date="2021-06" db="EMBL/GenBank/DDBJ databases">
        <title>Vibrio nov. sp., novel gut bacterium isolated from Yellow Sea oyster.</title>
        <authorList>
            <person name="Muhammad N."/>
            <person name="Nguyen T.H."/>
            <person name="Lee Y.-J."/>
            <person name="Ko J."/>
            <person name="Kim S.-G."/>
        </authorList>
    </citation>
    <scope>NUCLEOTIDE SEQUENCE</scope>
    <source>
        <strain evidence="1">OG9-811</strain>
    </source>
</reference>
<keyword evidence="2" id="KW-1185">Reference proteome</keyword>
<gene>
    <name evidence="1" type="ORF">KNV97_12605</name>
</gene>
<keyword evidence="1" id="KW-0808">Transferase</keyword>
<keyword evidence="1" id="KW-0489">Methyltransferase</keyword>
<dbReference type="RefSeq" id="WP_218563268.1">
    <property type="nucleotide sequence ID" value="NZ_CP076643.1"/>
</dbReference>
<dbReference type="CDD" id="cd02440">
    <property type="entry name" value="AdoMet_MTases"/>
    <property type="match status" value="1"/>
</dbReference>